<sequence length="278" mass="30817">MDSIPFGVSRLDSIIGGGAPPGTVVLLVGEPGAGAREFVYTSAAMNALAHADDELFDLHYGSLHDDASVPPEIHYLSFIDDESAIRREMAYVLDEEFLDAAVDRIRFHDLSPEYFQLSPIPREWYMGETTTLRDLGESHNRESVMTALGGLLSENAPNNLVVIDSITDLVGSVSEEVEWEDIAMLMRGLGKVSHEWGGLVLALASRETLERTELGHLVDAADGTLQFEWETGGSKRARTLVVREFRGVLSRLEDENIVRFETEIHESGFDVTDVRKIR</sequence>
<evidence type="ECO:0000313" key="1">
    <source>
        <dbReference type="EMBL" id="SFG46835.1"/>
    </source>
</evidence>
<proteinExistence type="predicted"/>
<dbReference type="AlphaFoldDB" id="A0A1I2S1N8"/>
<keyword evidence="2" id="KW-1185">Reference proteome</keyword>
<name>A0A1I2S1N8_9EURY</name>
<dbReference type="EMBL" id="FOOQ01000002">
    <property type="protein sequence ID" value="SFG46835.1"/>
    <property type="molecule type" value="Genomic_DNA"/>
</dbReference>
<evidence type="ECO:0000313" key="2">
    <source>
        <dbReference type="Proteomes" id="UP000198876"/>
    </source>
</evidence>
<organism evidence="1 2">
    <name type="scientific">Halopelagius inordinatus</name>
    <dbReference type="NCBI Taxonomy" id="553467"/>
    <lineage>
        <taxon>Archaea</taxon>
        <taxon>Methanobacteriati</taxon>
        <taxon>Methanobacteriota</taxon>
        <taxon>Stenosarchaea group</taxon>
        <taxon>Halobacteria</taxon>
        <taxon>Halobacteriales</taxon>
        <taxon>Haloferacaceae</taxon>
    </lineage>
</organism>
<dbReference type="OrthoDB" id="337234at2157"/>
<dbReference type="STRING" id="553467.SAMN04488063_2147"/>
<gene>
    <name evidence="1" type="ORF">SAMN04488063_2147</name>
</gene>
<dbReference type="Proteomes" id="UP000198876">
    <property type="component" value="Unassembled WGS sequence"/>
</dbReference>
<dbReference type="RefSeq" id="WP_092892001.1">
    <property type="nucleotide sequence ID" value="NZ_FOOQ01000002.1"/>
</dbReference>
<dbReference type="SUPFAM" id="SSF52540">
    <property type="entry name" value="P-loop containing nucleoside triphosphate hydrolases"/>
    <property type="match status" value="1"/>
</dbReference>
<dbReference type="Gene3D" id="3.40.50.300">
    <property type="entry name" value="P-loop containing nucleotide triphosphate hydrolases"/>
    <property type="match status" value="1"/>
</dbReference>
<reference evidence="2" key="1">
    <citation type="submission" date="2016-10" db="EMBL/GenBank/DDBJ databases">
        <authorList>
            <person name="Varghese N."/>
            <person name="Submissions S."/>
        </authorList>
    </citation>
    <scope>NUCLEOTIDE SEQUENCE [LARGE SCALE GENOMIC DNA]</scope>
    <source>
        <strain evidence="2">CGMCC 1.7739</strain>
    </source>
</reference>
<dbReference type="InterPro" id="IPR027417">
    <property type="entry name" value="P-loop_NTPase"/>
</dbReference>
<protein>
    <submittedName>
        <fullName evidence="1">RecA-superfamily ATPase, KaiC/GvpD/RAD55 family</fullName>
    </submittedName>
</protein>
<accession>A0A1I2S1N8</accession>